<dbReference type="Gene3D" id="3.10.20.80">
    <property type="entry name" value="Translation initiation factor 3 (IF-3), N-terminal domain"/>
    <property type="match status" value="1"/>
</dbReference>
<dbReference type="PANTHER" id="PTHR10938">
    <property type="entry name" value="TRANSLATION INITIATION FACTOR IF-3"/>
    <property type="match status" value="1"/>
</dbReference>
<evidence type="ECO:0000256" key="3">
    <source>
        <dbReference type="ARBA" id="ARBA00022917"/>
    </source>
</evidence>
<dbReference type="SUPFAM" id="SSF55200">
    <property type="entry name" value="Translation initiation factor IF3, C-terminal domain"/>
    <property type="match status" value="1"/>
</dbReference>
<dbReference type="EMBL" id="MGEF01000003">
    <property type="protein sequence ID" value="OGL79696.1"/>
    <property type="molecule type" value="Genomic_DNA"/>
</dbReference>
<organism evidence="7 8">
    <name type="scientific">Candidatus Uhrbacteria bacterium RIFCSPHIGHO2_12_FULL_54_23</name>
    <dbReference type="NCBI Taxonomy" id="1802397"/>
    <lineage>
        <taxon>Bacteria</taxon>
        <taxon>Candidatus Uhriibacteriota</taxon>
    </lineage>
</organism>
<dbReference type="InterPro" id="IPR036788">
    <property type="entry name" value="T_IF-3_C_sf"/>
</dbReference>
<proteinExistence type="inferred from homology"/>
<dbReference type="GO" id="GO:0005829">
    <property type="term" value="C:cytosol"/>
    <property type="evidence" value="ECO:0007669"/>
    <property type="project" value="TreeGrafter"/>
</dbReference>
<dbReference type="Gene3D" id="3.30.110.10">
    <property type="entry name" value="Translation initiation factor 3 (IF-3), C-terminal domain"/>
    <property type="match status" value="1"/>
</dbReference>
<keyword evidence="3" id="KW-0648">Protein biosynthesis</keyword>
<dbReference type="GO" id="GO:0003743">
    <property type="term" value="F:translation initiation factor activity"/>
    <property type="evidence" value="ECO:0007669"/>
    <property type="project" value="UniProtKB-UniRule"/>
</dbReference>
<protein>
    <recommendedName>
        <fullName evidence="4">Translation initiation factor IF-3</fullName>
    </recommendedName>
</protein>
<dbReference type="GO" id="GO:0032790">
    <property type="term" value="P:ribosome disassembly"/>
    <property type="evidence" value="ECO:0007669"/>
    <property type="project" value="TreeGrafter"/>
</dbReference>
<comment type="caution">
    <text evidence="7">The sequence shown here is derived from an EMBL/GenBank/DDBJ whole genome shotgun (WGS) entry which is preliminary data.</text>
</comment>
<dbReference type="InterPro" id="IPR001288">
    <property type="entry name" value="Translation_initiation_fac_3"/>
</dbReference>
<feature type="domain" description="Translation initiation factor 3 C-terminal" evidence="5">
    <location>
        <begin position="82"/>
        <end position="161"/>
    </location>
</feature>
<dbReference type="PANTHER" id="PTHR10938:SF0">
    <property type="entry name" value="TRANSLATION INITIATION FACTOR IF-3, MITOCHONDRIAL"/>
    <property type="match status" value="1"/>
</dbReference>
<keyword evidence="2 7" id="KW-0396">Initiation factor</keyword>
<dbReference type="Pfam" id="PF00707">
    <property type="entry name" value="IF3_C"/>
    <property type="match status" value="1"/>
</dbReference>
<evidence type="ECO:0000256" key="1">
    <source>
        <dbReference type="ARBA" id="ARBA00005439"/>
    </source>
</evidence>
<dbReference type="InterPro" id="IPR019814">
    <property type="entry name" value="Translation_initiation_fac_3_N"/>
</dbReference>
<evidence type="ECO:0000256" key="2">
    <source>
        <dbReference type="ARBA" id="ARBA00022540"/>
    </source>
</evidence>
<dbReference type="STRING" id="1802397.A3J43_01420"/>
<dbReference type="InterPro" id="IPR036787">
    <property type="entry name" value="T_IF-3_N_sf"/>
</dbReference>
<dbReference type="AlphaFoldDB" id="A0A1F7UN29"/>
<dbReference type="NCBIfam" id="TIGR00168">
    <property type="entry name" value="infC"/>
    <property type="match status" value="1"/>
</dbReference>
<sequence>MRLARFNKFITNPEVRVIGARGENLGVMPTADALAMAQQADSDLVEINPKAEPPVCKIINQGQYRYEQEKEARKAKARQKVVDLKGVRLSLRIKGADLDLRKHQATRFLEEGDKVKVEMVLRGRERAHMDLAEKIMRDFAASVAGASVIQPLSKQGGRLNLVLGRK</sequence>
<gene>
    <name evidence="7" type="ORF">A3J43_01420</name>
</gene>
<evidence type="ECO:0000256" key="4">
    <source>
        <dbReference type="NCBIfam" id="TIGR00168"/>
    </source>
</evidence>
<dbReference type="InterPro" id="IPR019815">
    <property type="entry name" value="Translation_initiation_fac_3_C"/>
</dbReference>
<evidence type="ECO:0000259" key="5">
    <source>
        <dbReference type="Pfam" id="PF00707"/>
    </source>
</evidence>
<comment type="similarity">
    <text evidence="1">Belongs to the IF-3 family.</text>
</comment>
<name>A0A1F7UN29_9BACT</name>
<dbReference type="Pfam" id="PF05198">
    <property type="entry name" value="IF3_N"/>
    <property type="match status" value="1"/>
</dbReference>
<evidence type="ECO:0000313" key="8">
    <source>
        <dbReference type="Proteomes" id="UP000176604"/>
    </source>
</evidence>
<feature type="domain" description="Translation initiation factor 3 N-terminal" evidence="6">
    <location>
        <begin position="7"/>
        <end position="75"/>
    </location>
</feature>
<dbReference type="GO" id="GO:0016020">
    <property type="term" value="C:membrane"/>
    <property type="evidence" value="ECO:0007669"/>
    <property type="project" value="TreeGrafter"/>
</dbReference>
<evidence type="ECO:0000259" key="6">
    <source>
        <dbReference type="Pfam" id="PF05198"/>
    </source>
</evidence>
<dbReference type="Proteomes" id="UP000176604">
    <property type="component" value="Unassembled WGS sequence"/>
</dbReference>
<dbReference type="SUPFAM" id="SSF54364">
    <property type="entry name" value="Translation initiation factor IF3, N-terminal domain"/>
    <property type="match status" value="1"/>
</dbReference>
<evidence type="ECO:0000313" key="7">
    <source>
        <dbReference type="EMBL" id="OGL79696.1"/>
    </source>
</evidence>
<accession>A0A1F7UN29</accession>
<reference evidence="7 8" key="1">
    <citation type="journal article" date="2016" name="Nat. Commun.">
        <title>Thousands of microbial genomes shed light on interconnected biogeochemical processes in an aquifer system.</title>
        <authorList>
            <person name="Anantharaman K."/>
            <person name="Brown C.T."/>
            <person name="Hug L.A."/>
            <person name="Sharon I."/>
            <person name="Castelle C.J."/>
            <person name="Probst A.J."/>
            <person name="Thomas B.C."/>
            <person name="Singh A."/>
            <person name="Wilkins M.J."/>
            <person name="Karaoz U."/>
            <person name="Brodie E.L."/>
            <person name="Williams K.H."/>
            <person name="Hubbard S.S."/>
            <person name="Banfield J.F."/>
        </authorList>
    </citation>
    <scope>NUCLEOTIDE SEQUENCE [LARGE SCALE GENOMIC DNA]</scope>
</reference>
<dbReference type="GO" id="GO:0043022">
    <property type="term" value="F:ribosome binding"/>
    <property type="evidence" value="ECO:0007669"/>
    <property type="project" value="TreeGrafter"/>
</dbReference>